<dbReference type="FunFam" id="3.30.160.60:FF:000585">
    <property type="entry name" value="zinc finger protein 784"/>
    <property type="match status" value="1"/>
</dbReference>
<dbReference type="OrthoDB" id="3437960at2759"/>
<protein>
    <recommendedName>
        <fullName evidence="12">pH-response transcription factor pacC/RIM101</fullName>
    </recommendedName>
</protein>
<reference evidence="16" key="1">
    <citation type="journal article" date="2020" name="Nat. Commun.">
        <title>Large-scale genome sequencing of mycorrhizal fungi provides insights into the early evolution of symbiotic traits.</title>
        <authorList>
            <person name="Miyauchi S."/>
            <person name="Kiss E."/>
            <person name="Kuo A."/>
            <person name="Drula E."/>
            <person name="Kohler A."/>
            <person name="Sanchez-Garcia M."/>
            <person name="Morin E."/>
            <person name="Andreopoulos B."/>
            <person name="Barry K.W."/>
            <person name="Bonito G."/>
            <person name="Buee M."/>
            <person name="Carver A."/>
            <person name="Chen C."/>
            <person name="Cichocki N."/>
            <person name="Clum A."/>
            <person name="Culley D."/>
            <person name="Crous P.W."/>
            <person name="Fauchery L."/>
            <person name="Girlanda M."/>
            <person name="Hayes R.D."/>
            <person name="Keri Z."/>
            <person name="LaButti K."/>
            <person name="Lipzen A."/>
            <person name="Lombard V."/>
            <person name="Magnuson J."/>
            <person name="Maillard F."/>
            <person name="Murat C."/>
            <person name="Nolan M."/>
            <person name="Ohm R.A."/>
            <person name="Pangilinan J."/>
            <person name="Pereira M.F."/>
            <person name="Perotto S."/>
            <person name="Peter M."/>
            <person name="Pfister S."/>
            <person name="Riley R."/>
            <person name="Sitrit Y."/>
            <person name="Stielow J.B."/>
            <person name="Szollosi G."/>
            <person name="Zifcakova L."/>
            <person name="Stursova M."/>
            <person name="Spatafora J.W."/>
            <person name="Tedersoo L."/>
            <person name="Vaario L.M."/>
            <person name="Yamada A."/>
            <person name="Yan M."/>
            <person name="Wang P."/>
            <person name="Xu J."/>
            <person name="Bruns T."/>
            <person name="Baldrian P."/>
            <person name="Vilgalys R."/>
            <person name="Dunand C."/>
            <person name="Henrissat B."/>
            <person name="Grigoriev I.V."/>
            <person name="Hibbett D."/>
            <person name="Nagy L.G."/>
            <person name="Martin F.M."/>
        </authorList>
    </citation>
    <scope>NUCLEOTIDE SEQUENCE</scope>
    <source>
        <strain evidence="16">UP504</strain>
    </source>
</reference>
<feature type="domain" description="C2H2-type" evidence="15">
    <location>
        <begin position="242"/>
        <end position="269"/>
    </location>
</feature>
<dbReference type="PANTHER" id="PTHR19818">
    <property type="entry name" value="ZINC FINGER PROTEIN ZIC AND GLI"/>
    <property type="match status" value="1"/>
</dbReference>
<dbReference type="PROSITE" id="PS50157">
    <property type="entry name" value="ZINC_FINGER_C2H2_2"/>
    <property type="match status" value="5"/>
</dbReference>
<feature type="domain" description="C2H2-type" evidence="15">
    <location>
        <begin position="208"/>
        <end position="241"/>
    </location>
</feature>
<dbReference type="FunFam" id="3.30.160.60:FF:000125">
    <property type="entry name" value="Putative zinc finger protein 143"/>
    <property type="match status" value="1"/>
</dbReference>
<feature type="region of interest" description="Disordered" evidence="14">
    <location>
        <begin position="342"/>
        <end position="363"/>
    </location>
</feature>
<dbReference type="PANTHER" id="PTHR19818:SF139">
    <property type="entry name" value="PAIR-RULE PROTEIN ODD-PAIRED"/>
    <property type="match status" value="1"/>
</dbReference>
<feature type="domain" description="C2H2-type" evidence="15">
    <location>
        <begin position="328"/>
        <end position="357"/>
    </location>
</feature>
<dbReference type="FunFam" id="3.30.160.60:FF:000032">
    <property type="entry name" value="Krueppel-like factor 4"/>
    <property type="match status" value="1"/>
</dbReference>
<dbReference type="InterPro" id="IPR050329">
    <property type="entry name" value="GLI_C2H2-zinc-finger"/>
</dbReference>
<keyword evidence="6 13" id="KW-0863">Zinc-finger</keyword>
<dbReference type="GO" id="GO:0045944">
    <property type="term" value="P:positive regulation of transcription by RNA polymerase II"/>
    <property type="evidence" value="ECO:0007669"/>
    <property type="project" value="UniProtKB-ARBA"/>
</dbReference>
<dbReference type="GO" id="GO:0000981">
    <property type="term" value="F:DNA-binding transcription factor activity, RNA polymerase II-specific"/>
    <property type="evidence" value="ECO:0007669"/>
    <property type="project" value="UniProtKB-ARBA"/>
</dbReference>
<evidence type="ECO:0000256" key="1">
    <source>
        <dbReference type="ARBA" id="ARBA00003767"/>
    </source>
</evidence>
<comment type="subcellular location">
    <subcellularLocation>
        <location evidence="2">Nucleus</location>
    </subcellularLocation>
</comment>
<dbReference type="InterPro" id="IPR013087">
    <property type="entry name" value="Znf_C2H2_type"/>
</dbReference>
<evidence type="ECO:0000256" key="7">
    <source>
        <dbReference type="ARBA" id="ARBA00022833"/>
    </source>
</evidence>
<name>A0A9P6B831_9AGAM</name>
<evidence type="ECO:0000256" key="9">
    <source>
        <dbReference type="ARBA" id="ARBA00023125"/>
    </source>
</evidence>
<keyword evidence="17" id="KW-1185">Reference proteome</keyword>
<evidence type="ECO:0000259" key="15">
    <source>
        <dbReference type="PROSITE" id="PS50157"/>
    </source>
</evidence>
<evidence type="ECO:0000256" key="2">
    <source>
        <dbReference type="ARBA" id="ARBA00004123"/>
    </source>
</evidence>
<dbReference type="GO" id="GO:0000978">
    <property type="term" value="F:RNA polymerase II cis-regulatory region sequence-specific DNA binding"/>
    <property type="evidence" value="ECO:0007669"/>
    <property type="project" value="TreeGrafter"/>
</dbReference>
<keyword evidence="11" id="KW-0539">Nucleus</keyword>
<accession>A0A9P6B831</accession>
<evidence type="ECO:0000256" key="5">
    <source>
        <dbReference type="ARBA" id="ARBA00022737"/>
    </source>
</evidence>
<dbReference type="GO" id="GO:0008270">
    <property type="term" value="F:zinc ion binding"/>
    <property type="evidence" value="ECO:0007669"/>
    <property type="project" value="UniProtKB-KW"/>
</dbReference>
<proteinExistence type="inferred from homology"/>
<organism evidence="16 17">
    <name type="scientific">Hydnum rufescens UP504</name>
    <dbReference type="NCBI Taxonomy" id="1448309"/>
    <lineage>
        <taxon>Eukaryota</taxon>
        <taxon>Fungi</taxon>
        <taxon>Dikarya</taxon>
        <taxon>Basidiomycota</taxon>
        <taxon>Agaricomycotina</taxon>
        <taxon>Agaricomycetes</taxon>
        <taxon>Cantharellales</taxon>
        <taxon>Hydnaceae</taxon>
        <taxon>Hydnum</taxon>
    </lineage>
</organism>
<comment type="function">
    <text evidence="1">May be involved in transcriptional regulation.</text>
</comment>
<evidence type="ECO:0000313" key="16">
    <source>
        <dbReference type="EMBL" id="KAF9517981.1"/>
    </source>
</evidence>
<evidence type="ECO:0000256" key="4">
    <source>
        <dbReference type="ARBA" id="ARBA00022723"/>
    </source>
</evidence>
<feature type="domain" description="C2H2-type" evidence="15">
    <location>
        <begin position="300"/>
        <end position="327"/>
    </location>
</feature>
<comment type="caution">
    <text evidence="16">The sequence shown here is derived from an EMBL/GenBank/DDBJ whole genome shotgun (WGS) entry which is preliminary data.</text>
</comment>
<evidence type="ECO:0000256" key="14">
    <source>
        <dbReference type="SAM" id="MobiDB-lite"/>
    </source>
</evidence>
<dbReference type="SUPFAM" id="SSF57667">
    <property type="entry name" value="beta-beta-alpha zinc fingers"/>
    <property type="match status" value="4"/>
</dbReference>
<dbReference type="AlphaFoldDB" id="A0A9P6B831"/>
<evidence type="ECO:0000256" key="12">
    <source>
        <dbReference type="ARBA" id="ARBA00039490"/>
    </source>
</evidence>
<dbReference type="Pfam" id="PF00096">
    <property type="entry name" value="zf-C2H2"/>
    <property type="match status" value="2"/>
</dbReference>
<dbReference type="GO" id="GO:0005634">
    <property type="term" value="C:nucleus"/>
    <property type="evidence" value="ECO:0007669"/>
    <property type="project" value="UniProtKB-SubCell"/>
</dbReference>
<dbReference type="Pfam" id="PF13894">
    <property type="entry name" value="zf-C2H2_4"/>
    <property type="match status" value="1"/>
</dbReference>
<dbReference type="InterPro" id="IPR036236">
    <property type="entry name" value="Znf_C2H2_sf"/>
</dbReference>
<comment type="similarity">
    <text evidence="3">Belongs to the krueppel C2H2-type zinc-finger protein family.</text>
</comment>
<evidence type="ECO:0000313" key="17">
    <source>
        <dbReference type="Proteomes" id="UP000886523"/>
    </source>
</evidence>
<sequence length="363" mass="40401">MAVESSSSQWYAHSLAGPSSSAVFPSDPCLECADHCNAPPAPDFCPDCPSEPCSKDCVVVCEDYCPDAICTDPVCDGASAIGWNDWLCYEPSCPQTHDMLLDCCFPAHDDLRWTHPAIDFTPTLPDILNDAWQRTFTFAFTTPATTIPSLTRSPSEPTEPSDECASVTTSSPQEHACLWDGCTAHFDTSEDLTAHLADVHVGNGKNTYECRWDRCSRHGDKSLTSKQKVLRHLQSHTGHRPFKCDHCNQYFSESATLQQHLRRHTNERPYICDYPGCGKAFAITGALTIHKRVHSGEKPFKCTYCDRSFAESSNLSKHLRTHTGARPYACVEDGCGKRFARPDQLSRHQSVHRKREQKAGELS</sequence>
<dbReference type="PROSITE" id="PS00028">
    <property type="entry name" value="ZINC_FINGER_C2H2_1"/>
    <property type="match status" value="5"/>
</dbReference>
<keyword evidence="7" id="KW-0862">Zinc</keyword>
<dbReference type="FunFam" id="3.30.160.60:FF:000340">
    <property type="entry name" value="zinc finger protein 473 isoform X1"/>
    <property type="match status" value="1"/>
</dbReference>
<keyword evidence="5" id="KW-0677">Repeat</keyword>
<gene>
    <name evidence="16" type="ORF">BS47DRAFT_1338851</name>
</gene>
<evidence type="ECO:0000256" key="8">
    <source>
        <dbReference type="ARBA" id="ARBA00023015"/>
    </source>
</evidence>
<keyword evidence="9" id="KW-0238">DNA-binding</keyword>
<dbReference type="Proteomes" id="UP000886523">
    <property type="component" value="Unassembled WGS sequence"/>
</dbReference>
<evidence type="ECO:0000256" key="3">
    <source>
        <dbReference type="ARBA" id="ARBA00006991"/>
    </source>
</evidence>
<dbReference type="SMART" id="SM00355">
    <property type="entry name" value="ZnF_C2H2"/>
    <property type="match status" value="6"/>
</dbReference>
<evidence type="ECO:0000256" key="11">
    <source>
        <dbReference type="ARBA" id="ARBA00023242"/>
    </source>
</evidence>
<keyword evidence="4" id="KW-0479">Metal-binding</keyword>
<keyword evidence="10" id="KW-0804">Transcription</keyword>
<dbReference type="EMBL" id="MU128928">
    <property type="protein sequence ID" value="KAF9517981.1"/>
    <property type="molecule type" value="Genomic_DNA"/>
</dbReference>
<keyword evidence="8" id="KW-0805">Transcription regulation</keyword>
<dbReference type="Gene3D" id="3.30.160.60">
    <property type="entry name" value="Classic Zinc Finger"/>
    <property type="match status" value="6"/>
</dbReference>
<evidence type="ECO:0000256" key="10">
    <source>
        <dbReference type="ARBA" id="ARBA00023163"/>
    </source>
</evidence>
<feature type="domain" description="C2H2-type" evidence="15">
    <location>
        <begin position="270"/>
        <end position="299"/>
    </location>
</feature>
<evidence type="ECO:0000256" key="13">
    <source>
        <dbReference type="PROSITE-ProRule" id="PRU00042"/>
    </source>
</evidence>
<evidence type="ECO:0000256" key="6">
    <source>
        <dbReference type="ARBA" id="ARBA00022771"/>
    </source>
</evidence>